<dbReference type="AlphaFoldDB" id="A0A0V1FWQ4"/>
<sequence>MSAKFVTVIVWAFVVVLIDPIEHSVLCILFPLTVNYDDLQIYQCTIGLKVKNRKERFSRTEESSHAVEMIDDAIVEEIVRMTDNNKRRDDG</sequence>
<feature type="chain" id="PRO_5006878280" evidence="1">
    <location>
        <begin position="19"/>
        <end position="91"/>
    </location>
</feature>
<keyword evidence="3" id="KW-1185">Reference proteome</keyword>
<reference evidence="2 3" key="1">
    <citation type="submission" date="2015-01" db="EMBL/GenBank/DDBJ databases">
        <title>Evolution of Trichinella species and genotypes.</title>
        <authorList>
            <person name="Korhonen P.K."/>
            <person name="Edoardo P."/>
            <person name="Giuseppe L.R."/>
            <person name="Gasser R.B."/>
        </authorList>
    </citation>
    <scope>NUCLEOTIDE SEQUENCE [LARGE SCALE GENOMIC DNA]</scope>
    <source>
        <strain evidence="2">ISS470</strain>
    </source>
</reference>
<name>A0A0V1FWQ4_TRIPS</name>
<proteinExistence type="predicted"/>
<gene>
    <name evidence="2" type="ORF">T4D_11262</name>
</gene>
<feature type="signal peptide" evidence="1">
    <location>
        <begin position="1"/>
        <end position="18"/>
    </location>
</feature>
<organism evidence="2 3">
    <name type="scientific">Trichinella pseudospiralis</name>
    <name type="common">Parasitic roundworm</name>
    <dbReference type="NCBI Taxonomy" id="6337"/>
    <lineage>
        <taxon>Eukaryota</taxon>
        <taxon>Metazoa</taxon>
        <taxon>Ecdysozoa</taxon>
        <taxon>Nematoda</taxon>
        <taxon>Enoplea</taxon>
        <taxon>Dorylaimia</taxon>
        <taxon>Trichinellida</taxon>
        <taxon>Trichinellidae</taxon>
        <taxon>Trichinella</taxon>
    </lineage>
</organism>
<evidence type="ECO:0000313" key="2">
    <source>
        <dbReference type="EMBL" id="KRY90486.1"/>
    </source>
</evidence>
<comment type="caution">
    <text evidence="2">The sequence shown here is derived from an EMBL/GenBank/DDBJ whole genome shotgun (WGS) entry which is preliminary data.</text>
</comment>
<dbReference type="Proteomes" id="UP000054995">
    <property type="component" value="Unassembled WGS sequence"/>
</dbReference>
<keyword evidence="1" id="KW-0732">Signal</keyword>
<evidence type="ECO:0000256" key="1">
    <source>
        <dbReference type="SAM" id="SignalP"/>
    </source>
</evidence>
<dbReference type="EMBL" id="JYDT01000021">
    <property type="protein sequence ID" value="KRY90486.1"/>
    <property type="molecule type" value="Genomic_DNA"/>
</dbReference>
<accession>A0A0V1FWQ4</accession>
<protein>
    <submittedName>
        <fullName evidence="2">Uncharacterized protein</fullName>
    </submittedName>
</protein>
<evidence type="ECO:0000313" key="3">
    <source>
        <dbReference type="Proteomes" id="UP000054995"/>
    </source>
</evidence>